<dbReference type="PANTHER" id="PTHR43581:SF2">
    <property type="entry name" value="EXCINUCLEASE ATPASE SUBUNIT"/>
    <property type="match status" value="1"/>
</dbReference>
<dbReference type="GeneID" id="89521806"/>
<name>A0A4D7AMB8_9FIRM</name>
<dbReference type="RefSeq" id="WP_136891548.1">
    <property type="nucleotide sequence ID" value="NZ_CP034413.3"/>
</dbReference>
<dbReference type="InterPro" id="IPR051396">
    <property type="entry name" value="Bact_Antivir_Def_Nuclease"/>
</dbReference>
<gene>
    <name evidence="2" type="ORF">EIO64_14485</name>
</gene>
<reference evidence="3" key="1">
    <citation type="submission" date="2018-12" db="EMBL/GenBank/DDBJ databases">
        <title>Dusodibacter welbiota gen. nov., sp. nov., isolated from human faeces and emended description of the Oscillibacter genus.</title>
        <authorList>
            <person name="Le Roy T."/>
            <person name="Van der Smissen P."/>
            <person name="Delzenne N."/>
            <person name="Muccioli G."/>
            <person name="Collet J.F."/>
            <person name="Cani P.D."/>
        </authorList>
    </citation>
    <scope>NUCLEOTIDE SEQUENCE [LARGE SCALE GENOMIC DNA]</scope>
    <source>
        <strain evidence="3">J115</strain>
    </source>
</reference>
<dbReference type="Proteomes" id="UP000298642">
    <property type="component" value="Chromosome"/>
</dbReference>
<dbReference type="InterPro" id="IPR027417">
    <property type="entry name" value="P-loop_NTPase"/>
</dbReference>
<dbReference type="AlphaFoldDB" id="A0A4D7AMB8"/>
<proteinExistence type="predicted"/>
<evidence type="ECO:0000259" key="1">
    <source>
        <dbReference type="Pfam" id="PF13304"/>
    </source>
</evidence>
<keyword evidence="3" id="KW-1185">Reference proteome</keyword>
<accession>A0A4D7AMB8</accession>
<organism evidence="2 3">
    <name type="scientific">Dysosmobacter welbionis</name>
    <dbReference type="NCBI Taxonomy" id="2093857"/>
    <lineage>
        <taxon>Bacteria</taxon>
        <taxon>Bacillati</taxon>
        <taxon>Bacillota</taxon>
        <taxon>Clostridia</taxon>
        <taxon>Eubacteriales</taxon>
        <taxon>Oscillospiraceae</taxon>
        <taxon>Dysosmobacter</taxon>
    </lineage>
</organism>
<sequence>MRFEVVQRGQIERVFTKNVIYLHKDGWNDWFKYETMFYLSYSDEKGNTVELGSIKIGQIGMEQRTPDLPKTFETLTDSFFTLGQSEDYYENVKKLEHGELREDILTALRDIAYNLTIFEAVKQENVTRESLMRDLGSRIIREQFHRIANGGAKLTPFDISYKLPGQVGTDYQLEFHVVPDSNPPTNIHVLIGRNGVGKTHMLTSMIRCLSTGNQDGQYGKFSFEHRTKFSNFVCVAFSPFDTYPMPDDIEEDEYSGKYTYIGLGSGQEIRMQRLEEQFIAALRSCNKYKEKRTLWIATMTLLNSDPIFANNGASALLSPQGTEEGELVVSAQELFSRLSSGHKVILLTLTCLVAITMERTLVLMDEPENHLHPPLLSAFVRALSALLIQKNGLAIISTHSPVILQEVPKNCIWQLYRNNTILRAVRPERETFGENVGVLINDVFGLEVTHSGFHGMLLQMVEAGLTYEEILNKFDFRVGMEARSILRILLANREYGGTE</sequence>
<protein>
    <submittedName>
        <fullName evidence="2">ATP-binding protein</fullName>
    </submittedName>
</protein>
<evidence type="ECO:0000313" key="3">
    <source>
        <dbReference type="Proteomes" id="UP000298642"/>
    </source>
</evidence>
<dbReference type="Gene3D" id="3.40.50.300">
    <property type="entry name" value="P-loop containing nucleotide triphosphate hydrolases"/>
    <property type="match status" value="1"/>
</dbReference>
<dbReference type="GO" id="GO:0016887">
    <property type="term" value="F:ATP hydrolysis activity"/>
    <property type="evidence" value="ECO:0007669"/>
    <property type="project" value="InterPro"/>
</dbReference>
<dbReference type="KEGG" id="obj:EIO64_14485"/>
<keyword evidence="2" id="KW-0067">ATP-binding</keyword>
<dbReference type="InterPro" id="IPR003959">
    <property type="entry name" value="ATPase_AAA_core"/>
</dbReference>
<dbReference type="Pfam" id="PF13304">
    <property type="entry name" value="AAA_21"/>
    <property type="match status" value="1"/>
</dbReference>
<keyword evidence="2" id="KW-0547">Nucleotide-binding</keyword>
<dbReference type="EMBL" id="CP034413">
    <property type="protein sequence ID" value="QCI60269.1"/>
    <property type="molecule type" value="Genomic_DNA"/>
</dbReference>
<dbReference type="PANTHER" id="PTHR43581">
    <property type="entry name" value="ATP/GTP PHOSPHATASE"/>
    <property type="match status" value="1"/>
</dbReference>
<evidence type="ECO:0000313" key="2">
    <source>
        <dbReference type="EMBL" id="QCI60269.1"/>
    </source>
</evidence>
<feature type="domain" description="ATPase AAA-type core" evidence="1">
    <location>
        <begin position="336"/>
        <end position="404"/>
    </location>
</feature>
<dbReference type="SUPFAM" id="SSF52540">
    <property type="entry name" value="P-loop containing nucleoside triphosphate hydrolases"/>
    <property type="match status" value="1"/>
</dbReference>
<dbReference type="GO" id="GO:0005524">
    <property type="term" value="F:ATP binding"/>
    <property type="evidence" value="ECO:0007669"/>
    <property type="project" value="UniProtKB-KW"/>
</dbReference>